<evidence type="ECO:0000313" key="2">
    <source>
        <dbReference type="Proteomes" id="UP000001915"/>
    </source>
</evidence>
<dbReference type="OrthoDB" id="307112at2"/>
<gene>
    <name evidence="1" type="ordered locus">Bmur_2578</name>
</gene>
<dbReference type="AlphaFoldDB" id="D5U6E8"/>
<sequence>MNNDINAIIEISLNNQKNAFSIIKELNIENAFKSIGARVNLVGSLKMGLLMKNKDIDFHVYTSSLDIEKSFLAVSKIAKNKKIEKVTYTNLIDTDEHCIEWHLFYKDDCNSDNIEIWQIDIIHILEGSYYDGYFEKAADDVINMLTQEKRNIILKLKYETPDNIKIMGIEYYKAVLKDNIQTFEEFIKWRDKQSFNGIIEL</sequence>
<dbReference type="KEGG" id="brm:Bmur_2578"/>
<evidence type="ECO:0008006" key="3">
    <source>
        <dbReference type="Google" id="ProtNLM"/>
    </source>
</evidence>
<dbReference type="RefSeq" id="WP_013114984.1">
    <property type="nucleotide sequence ID" value="NC_014150.1"/>
</dbReference>
<dbReference type="Proteomes" id="UP000001915">
    <property type="component" value="Chromosome"/>
</dbReference>
<accession>D5U6E8</accession>
<dbReference type="STRING" id="526224.Bmur_2578"/>
<evidence type="ECO:0000313" key="1">
    <source>
        <dbReference type="EMBL" id="ADG72647.1"/>
    </source>
</evidence>
<organism evidence="1 2">
    <name type="scientific">Brachyspira murdochii (strain ATCC 51284 / DSM 12563 / 56-150)</name>
    <name type="common">Serpulina murdochii</name>
    <dbReference type="NCBI Taxonomy" id="526224"/>
    <lineage>
        <taxon>Bacteria</taxon>
        <taxon>Pseudomonadati</taxon>
        <taxon>Spirochaetota</taxon>
        <taxon>Spirochaetia</taxon>
        <taxon>Brachyspirales</taxon>
        <taxon>Brachyspiraceae</taxon>
        <taxon>Brachyspira</taxon>
    </lineage>
</organism>
<name>D5U6E8_BRAM5</name>
<dbReference type="eggNOG" id="ENOG502ZCAQ">
    <property type="taxonomic scope" value="Bacteria"/>
</dbReference>
<dbReference type="HOGENOM" id="CLU_117106_0_0_12"/>
<dbReference type="EMBL" id="CP001959">
    <property type="protein sequence ID" value="ADG72647.1"/>
    <property type="molecule type" value="Genomic_DNA"/>
</dbReference>
<reference evidence="1 2" key="1">
    <citation type="journal article" date="2010" name="Stand. Genomic Sci.">
        <title>Complete genome sequence of Brachyspira murdochii type strain (56-150).</title>
        <authorList>
            <person name="Pati A."/>
            <person name="Sikorski J."/>
            <person name="Gronow S."/>
            <person name="Munk C."/>
            <person name="Lapidus A."/>
            <person name="Copeland A."/>
            <person name="Glavina Del Tio T."/>
            <person name="Nolan M."/>
            <person name="Lucas S."/>
            <person name="Chen F."/>
            <person name="Tice H."/>
            <person name="Cheng J.F."/>
            <person name="Han C."/>
            <person name="Detter J.C."/>
            <person name="Bruce D."/>
            <person name="Tapia R."/>
            <person name="Goodwin L."/>
            <person name="Pitluck S."/>
            <person name="Liolios K."/>
            <person name="Ivanova N."/>
            <person name="Mavromatis K."/>
            <person name="Mikhailova N."/>
            <person name="Chen A."/>
            <person name="Palaniappan K."/>
            <person name="Land M."/>
            <person name="Hauser L."/>
            <person name="Chang Y.J."/>
            <person name="Jeffries C.D."/>
            <person name="Spring S."/>
            <person name="Rohde M."/>
            <person name="Goker M."/>
            <person name="Bristow J."/>
            <person name="Eisen J.A."/>
            <person name="Markowitz V."/>
            <person name="Hugenholtz P."/>
            <person name="Kyrpides N.C."/>
            <person name="Klenk H.P."/>
        </authorList>
    </citation>
    <scope>NUCLEOTIDE SEQUENCE [LARGE SCALE GENOMIC DNA]</scope>
    <source>
        <strain evidence="2">ATCC 51284 / DSM 12563 / 56-150</strain>
    </source>
</reference>
<proteinExistence type="predicted"/>
<protein>
    <recommendedName>
        <fullName evidence="3">Polymerase nucleotidyl transferase domain-containing protein</fullName>
    </recommendedName>
</protein>